<proteinExistence type="predicted"/>
<keyword evidence="3 7" id="KW-0812">Transmembrane</keyword>
<evidence type="ECO:0000256" key="6">
    <source>
        <dbReference type="SAM" id="Coils"/>
    </source>
</evidence>
<evidence type="ECO:0000313" key="9">
    <source>
        <dbReference type="EMBL" id="KKW06043.1"/>
    </source>
</evidence>
<comment type="caution">
    <text evidence="9">The sequence shown here is derived from an EMBL/GenBank/DDBJ whole genome shotgun (WGS) entry which is preliminary data.</text>
</comment>
<feature type="transmembrane region" description="Helical" evidence="7">
    <location>
        <begin position="52"/>
        <end position="72"/>
    </location>
</feature>
<gene>
    <name evidence="9" type="ORF">UY40_C0004G0027</name>
</gene>
<dbReference type="GO" id="GO:0005886">
    <property type="term" value="C:plasma membrane"/>
    <property type="evidence" value="ECO:0007669"/>
    <property type="project" value="UniProtKB-SubCell"/>
</dbReference>
<evidence type="ECO:0000256" key="3">
    <source>
        <dbReference type="ARBA" id="ARBA00022692"/>
    </source>
</evidence>
<dbReference type="EMBL" id="LCPW01000004">
    <property type="protein sequence ID" value="KKW06043.1"/>
    <property type="molecule type" value="Genomic_DNA"/>
</dbReference>
<name>A0A0G1VHM9_9BACT</name>
<evidence type="ECO:0000256" key="7">
    <source>
        <dbReference type="SAM" id="Phobius"/>
    </source>
</evidence>
<feature type="coiled-coil region" evidence="6">
    <location>
        <begin position="144"/>
        <end position="171"/>
    </location>
</feature>
<keyword evidence="4 7" id="KW-1133">Transmembrane helix</keyword>
<evidence type="ECO:0000256" key="2">
    <source>
        <dbReference type="ARBA" id="ARBA00022475"/>
    </source>
</evidence>
<comment type="subcellular location">
    <subcellularLocation>
        <location evidence="1">Cell membrane</location>
        <topology evidence="1">Multi-pass membrane protein</topology>
    </subcellularLocation>
</comment>
<feature type="domain" description="Single cache" evidence="8">
    <location>
        <begin position="159"/>
        <end position="275"/>
    </location>
</feature>
<evidence type="ECO:0000256" key="1">
    <source>
        <dbReference type="ARBA" id="ARBA00004651"/>
    </source>
</evidence>
<feature type="transmembrane region" description="Helical" evidence="7">
    <location>
        <begin position="380"/>
        <end position="405"/>
    </location>
</feature>
<evidence type="ECO:0000256" key="4">
    <source>
        <dbReference type="ARBA" id="ARBA00022989"/>
    </source>
</evidence>
<dbReference type="Gene3D" id="3.30.450.20">
    <property type="entry name" value="PAS domain"/>
    <property type="match status" value="1"/>
</dbReference>
<keyword evidence="6" id="KW-0175">Coiled coil</keyword>
<accession>A0A0G1VHM9</accession>
<dbReference type="Pfam" id="PF17203">
    <property type="entry name" value="sCache_3_2"/>
    <property type="match status" value="1"/>
</dbReference>
<dbReference type="SUPFAM" id="SSF103190">
    <property type="entry name" value="Sensory domain-like"/>
    <property type="match status" value="1"/>
</dbReference>
<dbReference type="STRING" id="1618342.UY40_C0004G0027"/>
<dbReference type="Proteomes" id="UP000034119">
    <property type="component" value="Unassembled WGS sequence"/>
</dbReference>
<keyword evidence="5 7" id="KW-0472">Membrane</keyword>
<protein>
    <recommendedName>
        <fullName evidence="8">Single cache domain-containing protein</fullName>
    </recommendedName>
</protein>
<reference evidence="9 10" key="1">
    <citation type="journal article" date="2015" name="Nature">
        <title>rRNA introns, odd ribosomes, and small enigmatic genomes across a large radiation of phyla.</title>
        <authorList>
            <person name="Brown C.T."/>
            <person name="Hug L.A."/>
            <person name="Thomas B.C."/>
            <person name="Sharon I."/>
            <person name="Castelle C.J."/>
            <person name="Singh A."/>
            <person name="Wilkins M.J."/>
            <person name="Williams K.H."/>
            <person name="Banfield J.F."/>
        </authorList>
    </citation>
    <scope>NUCLEOTIDE SEQUENCE [LARGE SCALE GENOMIC DNA]</scope>
</reference>
<sequence>MIASFPIDYPYALSLGQLWVRYLLAGSVYILLGAGLWIVLHGFIFGKSLKALAGGLLLGVAMIFWPLGLLPYLRFIKFPVYLILTAATTGILLFLDRYLWKRVRSINPEERKIARRMVPLLVVIMVLGTFIFAWLENSSDRNSYQETSTKLEEAQSQLAEIQQEAATVTAQMAQDPAFRKLFKNGNYSALNPLAQKEINAAQLIDAVAITDQNGITVAAPHNPLLVNQDLTVLGPAHVRVLGGEPSKTLELGITTPLVVGAGTPLLENGEVIGAVFAAKLIDRAFVAALAQQIGVENLGIYCNCNKLYVSTISNSQFDKAVQNFAKLAFNEENVAENKSFIQNLTTEGVTLTAAGQILTDENGQKLALLMVFSPYPPKELLWSLKATTVLTTGITILLFFSPLVIHHLKE</sequence>
<evidence type="ECO:0000259" key="8">
    <source>
        <dbReference type="Pfam" id="PF17203"/>
    </source>
</evidence>
<dbReference type="InterPro" id="IPR029151">
    <property type="entry name" value="Sensor-like_sf"/>
</dbReference>
<dbReference type="InterPro" id="IPR033463">
    <property type="entry name" value="sCache_3"/>
</dbReference>
<feature type="transmembrane region" description="Helical" evidence="7">
    <location>
        <begin position="78"/>
        <end position="96"/>
    </location>
</feature>
<keyword evidence="2" id="KW-1003">Cell membrane</keyword>
<feature type="transmembrane region" description="Helical" evidence="7">
    <location>
        <begin position="117"/>
        <end position="135"/>
    </location>
</feature>
<organism evidence="9 10">
    <name type="scientific">candidate division CPR1 bacterium GW2011_GWC1_49_13</name>
    <dbReference type="NCBI Taxonomy" id="1618342"/>
    <lineage>
        <taxon>Bacteria</taxon>
        <taxon>candidate division CPR1</taxon>
    </lineage>
</organism>
<evidence type="ECO:0000256" key="5">
    <source>
        <dbReference type="ARBA" id="ARBA00023136"/>
    </source>
</evidence>
<evidence type="ECO:0000313" key="10">
    <source>
        <dbReference type="Proteomes" id="UP000034119"/>
    </source>
</evidence>
<feature type="transmembrane region" description="Helical" evidence="7">
    <location>
        <begin position="20"/>
        <end position="40"/>
    </location>
</feature>
<dbReference type="AlphaFoldDB" id="A0A0G1VHM9"/>